<dbReference type="EMBL" id="VCAU01000007">
    <property type="protein sequence ID" value="KAF9893467.1"/>
    <property type="molecule type" value="Genomic_DNA"/>
</dbReference>
<evidence type="ECO:0000256" key="1">
    <source>
        <dbReference type="SAM" id="MobiDB-lite"/>
    </source>
</evidence>
<dbReference type="Pfam" id="PF21666">
    <property type="entry name" value="DUF4246_N"/>
    <property type="match status" value="1"/>
</dbReference>
<feature type="region of interest" description="Disordered" evidence="1">
    <location>
        <begin position="296"/>
        <end position="316"/>
    </location>
</feature>
<dbReference type="Proteomes" id="UP001194746">
    <property type="component" value="Unassembled WGS sequence"/>
</dbReference>
<accession>A0AAD4CVZ4</accession>
<evidence type="ECO:0000313" key="5">
    <source>
        <dbReference type="Proteomes" id="UP001194746"/>
    </source>
</evidence>
<reference evidence="4" key="1">
    <citation type="journal article" date="2019" name="Beilstein J. Org. Chem.">
        <title>Nanangenines: drimane sesquiterpenoids as the dominant metabolite cohort of a novel Australian fungus, Aspergillus nanangensis.</title>
        <authorList>
            <person name="Lacey H.J."/>
            <person name="Gilchrist C.L.M."/>
            <person name="Crombie A."/>
            <person name="Kalaitzis J.A."/>
            <person name="Vuong D."/>
            <person name="Rutledge P.J."/>
            <person name="Turner P."/>
            <person name="Pitt J.I."/>
            <person name="Lacey E."/>
            <person name="Chooi Y.H."/>
            <person name="Piggott A.M."/>
        </authorList>
    </citation>
    <scope>NUCLEOTIDE SEQUENCE</scope>
    <source>
        <strain evidence="4">MST-FP2251</strain>
    </source>
</reference>
<name>A0AAD4CVZ4_ASPNN</name>
<evidence type="ECO:0000259" key="3">
    <source>
        <dbReference type="Pfam" id="PF21666"/>
    </source>
</evidence>
<comment type="caution">
    <text evidence="4">The sequence shown here is derived from an EMBL/GenBank/DDBJ whole genome shotgun (WGS) entry which is preliminary data.</text>
</comment>
<feature type="domain" description="DUF4246" evidence="2">
    <location>
        <begin position="104"/>
        <end position="523"/>
    </location>
</feature>
<organism evidence="4 5">
    <name type="scientific">Aspergillus nanangensis</name>
    <dbReference type="NCBI Taxonomy" id="2582783"/>
    <lineage>
        <taxon>Eukaryota</taxon>
        <taxon>Fungi</taxon>
        <taxon>Dikarya</taxon>
        <taxon>Ascomycota</taxon>
        <taxon>Pezizomycotina</taxon>
        <taxon>Eurotiomycetes</taxon>
        <taxon>Eurotiomycetidae</taxon>
        <taxon>Eurotiales</taxon>
        <taxon>Aspergillaceae</taxon>
        <taxon>Aspergillus</taxon>
        <taxon>Aspergillus subgen. Circumdati</taxon>
    </lineage>
</organism>
<evidence type="ECO:0000259" key="2">
    <source>
        <dbReference type="Pfam" id="PF14033"/>
    </source>
</evidence>
<gene>
    <name evidence="4" type="ORF">FE257_010779</name>
</gene>
<feature type="domain" description="DUF4246" evidence="3">
    <location>
        <begin position="12"/>
        <end position="93"/>
    </location>
</feature>
<proteinExistence type="predicted"/>
<evidence type="ECO:0000313" key="4">
    <source>
        <dbReference type="EMBL" id="KAF9893467.1"/>
    </source>
</evidence>
<reference evidence="4" key="2">
    <citation type="submission" date="2020-02" db="EMBL/GenBank/DDBJ databases">
        <authorList>
            <person name="Gilchrist C.L.M."/>
            <person name="Chooi Y.-H."/>
        </authorList>
    </citation>
    <scope>NUCLEOTIDE SEQUENCE</scope>
    <source>
        <strain evidence="4">MST-FP2251</strain>
    </source>
</reference>
<dbReference type="PANTHER" id="PTHR33119">
    <property type="entry name" value="IFI3P"/>
    <property type="match status" value="1"/>
</dbReference>
<dbReference type="Pfam" id="PF14033">
    <property type="entry name" value="DUF4246"/>
    <property type="match status" value="1"/>
</dbReference>
<dbReference type="InterPro" id="IPR049192">
    <property type="entry name" value="DUF4246_C"/>
</dbReference>
<dbReference type="InterPro" id="IPR025340">
    <property type="entry name" value="DUF4246"/>
</dbReference>
<feature type="compositionally biased region" description="Acidic residues" evidence="1">
    <location>
        <begin position="302"/>
        <end position="315"/>
    </location>
</feature>
<keyword evidence="5" id="KW-1185">Reference proteome</keyword>
<dbReference type="InterPro" id="IPR049207">
    <property type="entry name" value="DUF4246_N"/>
</dbReference>
<dbReference type="AlphaFoldDB" id="A0AAD4CVZ4"/>
<dbReference type="PANTHER" id="PTHR33119:SF1">
    <property type="entry name" value="FE2OG DIOXYGENASE DOMAIN-CONTAINING PROTEIN"/>
    <property type="match status" value="1"/>
</dbReference>
<sequence>MSSRLEFPLRRPGFNLPLNHTPWEGRPEEPETWLRDLLFPNALIGRDLEDGPAGRVNTFREILMMRVINTITEKPEWDRKVFDKDIVSKWRDEIAASGEDITPKMMDWIFHELQLKAETLQEKNYIRVFDAGVFKADSAVTEEERGALQDAVAPLEQIPEDEKDYHPRSDGKVVDLVHPSLFPLIYGRTRILPDRLIGLDDCTSYIEKGEVLKVPSEEESFYSRTFQWLPCDVEFQDDNGCRIVSYINNLNPSEHRPLYTAIENVLNRAIPLWNETLTLTQNPCPQRMSFNEVEYLPHSEPEPEPGSDQESDSDSFVDVQAAWERRRPIRLPEPVGSFDSGKISPDAESCVNLRKDFREGIQVIVKLATIELTPEKPEYEGGSWHVEGQQNEHICATALYYYDSQNITESTLAFRQSTDTQEISSVSYEQDQHAFLQLVYGFAPEVDSRNETNITQHLGSVVSKEGRLLTFPNILQHRVSPFGLADRTKPGHRKILALFLVDPHLRIISTANVPPQQEAWAEEKSELVQNLLTAQRSAELQDIVKKDVAGHSISLDEAKQYRLELMDERSLTTDEHNEMFSMGEFNLCEH</sequence>
<protein>
    <submittedName>
        <fullName evidence="4">Uncharacterized protein</fullName>
    </submittedName>
</protein>